<dbReference type="PANTHER" id="PTHR30482">
    <property type="entry name" value="HIGH-AFFINITY BRANCHED-CHAIN AMINO ACID TRANSPORT SYSTEM PERMEASE"/>
    <property type="match status" value="1"/>
</dbReference>
<dbReference type="EMBL" id="CP159218">
    <property type="protein sequence ID" value="XCG63816.1"/>
    <property type="molecule type" value="Genomic_DNA"/>
</dbReference>
<evidence type="ECO:0000256" key="1">
    <source>
        <dbReference type="ARBA" id="ARBA00004651"/>
    </source>
</evidence>
<feature type="transmembrane region" description="Helical" evidence="7">
    <location>
        <begin position="73"/>
        <end position="93"/>
    </location>
</feature>
<accession>A0AAU8DPB1</accession>
<feature type="compositionally biased region" description="Low complexity" evidence="6">
    <location>
        <begin position="12"/>
        <end position="22"/>
    </location>
</feature>
<dbReference type="GO" id="GO:0015658">
    <property type="term" value="F:branched-chain amino acid transmembrane transporter activity"/>
    <property type="evidence" value="ECO:0007669"/>
    <property type="project" value="InterPro"/>
</dbReference>
<keyword evidence="2" id="KW-1003">Cell membrane</keyword>
<evidence type="ECO:0000256" key="4">
    <source>
        <dbReference type="ARBA" id="ARBA00022989"/>
    </source>
</evidence>
<protein>
    <submittedName>
        <fullName evidence="8">Branched-chain amino acid ABC transporter permease</fullName>
    </submittedName>
</protein>
<feature type="transmembrane region" description="Helical" evidence="7">
    <location>
        <begin position="100"/>
        <end position="126"/>
    </location>
</feature>
<dbReference type="AlphaFoldDB" id="A0AAU8DPB1"/>
<feature type="transmembrane region" description="Helical" evidence="7">
    <location>
        <begin position="429"/>
        <end position="447"/>
    </location>
</feature>
<reference evidence="8" key="1">
    <citation type="submission" date="2024-05" db="EMBL/GenBank/DDBJ databases">
        <authorList>
            <person name="Cai S.Y."/>
            <person name="Jin L.M."/>
            <person name="Li H.R."/>
        </authorList>
    </citation>
    <scope>NUCLEOTIDE SEQUENCE</scope>
    <source>
        <strain evidence="8">A5-74</strain>
    </source>
</reference>
<organism evidence="8">
    <name type="scientific">Nakamurella sp. A5-74</name>
    <dbReference type="NCBI Taxonomy" id="3158264"/>
    <lineage>
        <taxon>Bacteria</taxon>
        <taxon>Bacillati</taxon>
        <taxon>Actinomycetota</taxon>
        <taxon>Actinomycetes</taxon>
        <taxon>Nakamurellales</taxon>
        <taxon>Nakamurellaceae</taxon>
        <taxon>Nakamurella</taxon>
    </lineage>
</organism>
<comment type="subcellular location">
    <subcellularLocation>
        <location evidence="1">Cell membrane</location>
        <topology evidence="1">Multi-pass membrane protein</topology>
    </subcellularLocation>
</comment>
<sequence>MTGDDPTEGARSISGSDPISGDPGPGPGTLAVSPLGIGTDEWVAQHETRTTAGNGLGARVTLLWTKLPAAVRWGLPLLVFLLFPVVVSSGYLLRIGVNLGLFALLALGLNVVVGYAGLLDLGFVAFYGCGAYAYALLSSDQLGVHLPTWVSVPAAVLFTGLIGLLVSLPSRRLSGDYLAIVTLFFGQIFTELVLAGDAVSLPGSSDPVDITGGANGISGVSGWSLFGFTFSGNRSYYYLVLFFVVILVLGLSRISRTRMGRAWRAIGEDPLAAAAMTIRVNRLKLLAFVVGAGIAGLSGTIFAAVQVGVYASTFDLPMLILLYAAVILGGSGSLPGTLIGAAIMSLLPEVLRQPNYSELLFFVGLIAGVVWILRPKIAALVIAGTVALGFGINVVLLAVGVPYLSADEWTKGVIGQLLGRWLFVPQERLLWGNVAFVLLIASVAVFSRMRGRAKLWFLPVLLWLAVFVWMVRLSTESSLTRQLVIGSTLVVLMIARPQGLFGRQRVEVL</sequence>
<dbReference type="Pfam" id="PF02653">
    <property type="entry name" value="BPD_transp_2"/>
    <property type="match status" value="1"/>
</dbReference>
<feature type="transmembrane region" description="Helical" evidence="7">
    <location>
        <begin position="320"/>
        <end position="344"/>
    </location>
</feature>
<keyword evidence="5 7" id="KW-0472">Membrane</keyword>
<feature type="transmembrane region" description="Helical" evidence="7">
    <location>
        <begin position="146"/>
        <end position="165"/>
    </location>
</feature>
<dbReference type="PANTHER" id="PTHR30482:SF10">
    <property type="entry name" value="HIGH-AFFINITY BRANCHED-CHAIN AMINO ACID TRANSPORT PROTEIN BRAE"/>
    <property type="match status" value="1"/>
</dbReference>
<evidence type="ECO:0000256" key="5">
    <source>
        <dbReference type="ARBA" id="ARBA00023136"/>
    </source>
</evidence>
<keyword evidence="4 7" id="KW-1133">Transmembrane helix</keyword>
<dbReference type="InterPro" id="IPR043428">
    <property type="entry name" value="LivM-like"/>
</dbReference>
<dbReference type="InterPro" id="IPR001851">
    <property type="entry name" value="ABC_transp_permease"/>
</dbReference>
<evidence type="ECO:0000256" key="7">
    <source>
        <dbReference type="SAM" id="Phobius"/>
    </source>
</evidence>
<feature type="region of interest" description="Disordered" evidence="6">
    <location>
        <begin position="1"/>
        <end position="26"/>
    </location>
</feature>
<dbReference type="RefSeq" id="WP_353649431.1">
    <property type="nucleotide sequence ID" value="NZ_CP159218.1"/>
</dbReference>
<feature type="transmembrane region" description="Helical" evidence="7">
    <location>
        <begin position="235"/>
        <end position="254"/>
    </location>
</feature>
<feature type="transmembrane region" description="Helical" evidence="7">
    <location>
        <begin position="177"/>
        <end position="196"/>
    </location>
</feature>
<dbReference type="CDD" id="cd06581">
    <property type="entry name" value="TM_PBP1_LivM_like"/>
    <property type="match status" value="1"/>
</dbReference>
<feature type="transmembrane region" description="Helical" evidence="7">
    <location>
        <begin position="453"/>
        <end position="471"/>
    </location>
</feature>
<evidence type="ECO:0000256" key="2">
    <source>
        <dbReference type="ARBA" id="ARBA00022475"/>
    </source>
</evidence>
<name>A0AAU8DPB1_9ACTN</name>
<evidence type="ECO:0000256" key="3">
    <source>
        <dbReference type="ARBA" id="ARBA00022692"/>
    </source>
</evidence>
<dbReference type="GO" id="GO:0005886">
    <property type="term" value="C:plasma membrane"/>
    <property type="evidence" value="ECO:0007669"/>
    <property type="project" value="UniProtKB-SubCell"/>
</dbReference>
<evidence type="ECO:0000313" key="8">
    <source>
        <dbReference type="EMBL" id="XCG63816.1"/>
    </source>
</evidence>
<proteinExistence type="predicted"/>
<keyword evidence="3 7" id="KW-0812">Transmembrane</keyword>
<feature type="transmembrane region" description="Helical" evidence="7">
    <location>
        <begin position="379"/>
        <end position="404"/>
    </location>
</feature>
<evidence type="ECO:0000256" key="6">
    <source>
        <dbReference type="SAM" id="MobiDB-lite"/>
    </source>
</evidence>
<gene>
    <name evidence="8" type="ORF">ABLG96_00205</name>
</gene>
<feature type="transmembrane region" description="Helical" evidence="7">
    <location>
        <begin position="285"/>
        <end position="308"/>
    </location>
</feature>
<feature type="transmembrane region" description="Helical" evidence="7">
    <location>
        <begin position="356"/>
        <end position="373"/>
    </location>
</feature>